<feature type="transmembrane region" description="Helical" evidence="5">
    <location>
        <begin position="282"/>
        <end position="302"/>
    </location>
</feature>
<dbReference type="SUPFAM" id="SSF103473">
    <property type="entry name" value="MFS general substrate transporter"/>
    <property type="match status" value="1"/>
</dbReference>
<evidence type="ECO:0000256" key="4">
    <source>
        <dbReference type="SAM" id="MobiDB-lite"/>
    </source>
</evidence>
<feature type="transmembrane region" description="Helical" evidence="5">
    <location>
        <begin position="372"/>
        <end position="392"/>
    </location>
</feature>
<evidence type="ECO:0000256" key="5">
    <source>
        <dbReference type="SAM" id="Phobius"/>
    </source>
</evidence>
<evidence type="ECO:0000256" key="2">
    <source>
        <dbReference type="ARBA" id="ARBA00006727"/>
    </source>
</evidence>
<dbReference type="AlphaFoldDB" id="A0A428S8F5"/>
<dbReference type="Pfam" id="PF07690">
    <property type="entry name" value="MFS_1"/>
    <property type="match status" value="1"/>
</dbReference>
<feature type="transmembrane region" description="Helical" evidence="5">
    <location>
        <begin position="253"/>
        <end position="270"/>
    </location>
</feature>
<dbReference type="PANTHER" id="PTHR11360">
    <property type="entry name" value="MONOCARBOXYLATE TRANSPORTER"/>
    <property type="match status" value="1"/>
</dbReference>
<gene>
    <name evidence="6" type="ORF">CEP52_015922</name>
</gene>
<feature type="transmembrane region" description="Helical" evidence="5">
    <location>
        <begin position="344"/>
        <end position="366"/>
    </location>
</feature>
<dbReference type="Proteomes" id="UP000287144">
    <property type="component" value="Unassembled WGS sequence"/>
</dbReference>
<comment type="subcellular location">
    <subcellularLocation>
        <location evidence="1">Membrane</location>
        <topology evidence="1">Multi-pass membrane protein</topology>
    </subcellularLocation>
</comment>
<name>A0A428S8F5_9HYPO</name>
<comment type="caution">
    <text evidence="6">The sequence shown here is derived from an EMBL/GenBank/DDBJ whole genome shotgun (WGS) entry which is preliminary data.</text>
</comment>
<keyword evidence="5" id="KW-0472">Membrane</keyword>
<accession>A0A428S8F5</accession>
<feature type="transmembrane region" description="Helical" evidence="5">
    <location>
        <begin position="308"/>
        <end position="332"/>
    </location>
</feature>
<comment type="similarity">
    <text evidence="2">Belongs to the major facilitator superfamily. Monocarboxylate porter (TC 2.A.1.13) family.</text>
</comment>
<feature type="transmembrane region" description="Helical" evidence="5">
    <location>
        <begin position="174"/>
        <end position="196"/>
    </location>
</feature>
<feature type="region of interest" description="Disordered" evidence="4">
    <location>
        <begin position="1"/>
        <end position="35"/>
    </location>
</feature>
<reference evidence="6 7" key="1">
    <citation type="submission" date="2017-06" db="EMBL/GenBank/DDBJ databases">
        <title>Comparative genomic analysis of Ambrosia Fusariam Clade fungi.</title>
        <authorList>
            <person name="Stajich J.E."/>
            <person name="Carrillo J."/>
            <person name="Kijimoto T."/>
            <person name="Eskalen A."/>
            <person name="O'Donnell K."/>
            <person name="Kasson M."/>
        </authorList>
    </citation>
    <scope>NUCLEOTIDE SEQUENCE [LARGE SCALE GENOMIC DNA]</scope>
    <source>
        <strain evidence="6 7">NRRL62579</strain>
    </source>
</reference>
<dbReference type="GO" id="GO:0022857">
    <property type="term" value="F:transmembrane transporter activity"/>
    <property type="evidence" value="ECO:0007669"/>
    <property type="project" value="InterPro"/>
</dbReference>
<evidence type="ECO:0008006" key="8">
    <source>
        <dbReference type="Google" id="ProtNLM"/>
    </source>
</evidence>
<dbReference type="GO" id="GO:0016020">
    <property type="term" value="C:membrane"/>
    <property type="evidence" value="ECO:0007669"/>
    <property type="project" value="UniProtKB-SubCell"/>
</dbReference>
<dbReference type="InterPro" id="IPR050327">
    <property type="entry name" value="Proton-linked_MCT"/>
</dbReference>
<evidence type="ECO:0000256" key="3">
    <source>
        <dbReference type="ARBA" id="ARBA00023180"/>
    </source>
</evidence>
<dbReference type="InterPro" id="IPR011701">
    <property type="entry name" value="MFS"/>
</dbReference>
<keyword evidence="5" id="KW-1133">Transmembrane helix</keyword>
<feature type="transmembrane region" description="Helical" evidence="5">
    <location>
        <begin position="77"/>
        <end position="99"/>
    </location>
</feature>
<dbReference type="InterPro" id="IPR036259">
    <property type="entry name" value="MFS_trans_sf"/>
</dbReference>
<evidence type="ECO:0000313" key="7">
    <source>
        <dbReference type="Proteomes" id="UP000287144"/>
    </source>
</evidence>
<protein>
    <recommendedName>
        <fullName evidence="8">Major facilitator superfamily (MFS) profile domain-containing protein</fullName>
    </recommendedName>
</protein>
<feature type="transmembrane region" description="Helical" evidence="5">
    <location>
        <begin position="41"/>
        <end position="65"/>
    </location>
</feature>
<keyword evidence="5" id="KW-0812">Transmembrane</keyword>
<proteinExistence type="inferred from homology"/>
<feature type="transmembrane region" description="Helical" evidence="5">
    <location>
        <begin position="217"/>
        <end position="241"/>
    </location>
</feature>
<feature type="transmembrane region" description="Helical" evidence="5">
    <location>
        <begin position="144"/>
        <end position="168"/>
    </location>
</feature>
<organism evidence="6 7">
    <name type="scientific">Fusarium oligoseptatum</name>
    <dbReference type="NCBI Taxonomy" id="2604345"/>
    <lineage>
        <taxon>Eukaryota</taxon>
        <taxon>Fungi</taxon>
        <taxon>Dikarya</taxon>
        <taxon>Ascomycota</taxon>
        <taxon>Pezizomycotina</taxon>
        <taxon>Sordariomycetes</taxon>
        <taxon>Hypocreomycetidae</taxon>
        <taxon>Hypocreales</taxon>
        <taxon>Nectriaceae</taxon>
        <taxon>Fusarium</taxon>
        <taxon>Fusarium solani species complex</taxon>
    </lineage>
</organism>
<keyword evidence="7" id="KW-1185">Reference proteome</keyword>
<evidence type="ECO:0000256" key="1">
    <source>
        <dbReference type="ARBA" id="ARBA00004141"/>
    </source>
</evidence>
<dbReference type="EMBL" id="NKCK01000305">
    <property type="protein sequence ID" value="RSL86098.1"/>
    <property type="molecule type" value="Genomic_DNA"/>
</dbReference>
<dbReference type="Gene3D" id="1.20.1250.20">
    <property type="entry name" value="MFS general substrate transporter like domains"/>
    <property type="match status" value="1"/>
</dbReference>
<dbReference type="PANTHER" id="PTHR11360:SF130">
    <property type="entry name" value="MAJOR FACILITATOR SUPERFAMILY (MFS) PROFILE DOMAIN-CONTAINING PROTEIN-RELATED"/>
    <property type="match status" value="1"/>
</dbReference>
<evidence type="ECO:0000313" key="6">
    <source>
        <dbReference type="EMBL" id="RSL86098.1"/>
    </source>
</evidence>
<feature type="compositionally biased region" description="Low complexity" evidence="4">
    <location>
        <begin position="20"/>
        <end position="29"/>
    </location>
</feature>
<sequence>MRHKEKEPSSGDDLSTDIEQSTQDTTPTPDSNPPPDGGFKAWLHAGLLHIVFFNTWGVANGYGIFQQYYSQTLDESASSISWIGGLQIFLLFSVGVVTGRLTDAGYFSTYLCHWRVPPGLGNGCTFCPALAILSQYFKKYRAFAVGLAAAGAAVGGLVYPVLINWLIFYDNVGFPWTLRTMGFVMLATYIPCLIWFEPRLPPRKSGPWIDTSAFTELPFIFFSMSMFFNFWGLYFAFFYLGTYARDQVGISEPIYLLMILNGVGIFGRIAPSLIADKWTGMLNALIPLSFCSSLLVYCWAAVKSTGGLYVFAVIYGFVAAALQALFPAVATTMTPDPSRTGTRVGMILGIVSFANLTGPAICGAIINKSGGRYLEAEIFAASSILLGAFYGVGG</sequence>
<keyword evidence="3" id="KW-0325">Glycoprotein</keyword>